<evidence type="ECO:0000256" key="8">
    <source>
        <dbReference type="ARBA" id="ARBA00023779"/>
    </source>
</evidence>
<dbReference type="Pfam" id="PF03167">
    <property type="entry name" value="UDG"/>
    <property type="match status" value="1"/>
</dbReference>
<dbReference type="GO" id="GO:0004844">
    <property type="term" value="F:uracil DNA N-glycosylase activity"/>
    <property type="evidence" value="ECO:0007669"/>
    <property type="project" value="InterPro"/>
</dbReference>
<evidence type="ECO:0000256" key="4">
    <source>
        <dbReference type="ARBA" id="ARBA00022801"/>
    </source>
</evidence>
<dbReference type="PANTHER" id="PTHR33693">
    <property type="entry name" value="TYPE-5 URACIL-DNA GLYCOSYLASE"/>
    <property type="match status" value="1"/>
</dbReference>
<keyword evidence="12" id="KW-1185">Reference proteome</keyword>
<keyword evidence="3" id="KW-0227">DNA damage</keyword>
<accession>A0AA42CEK0</accession>
<evidence type="ECO:0000256" key="7">
    <source>
        <dbReference type="ARBA" id="ARBA00023204"/>
    </source>
</evidence>
<evidence type="ECO:0000313" key="11">
    <source>
        <dbReference type="EMBL" id="MCW3476148.1"/>
    </source>
</evidence>
<keyword evidence="5" id="KW-0408">Iron</keyword>
<organism evidence="11 12">
    <name type="scientific">Limobrevibacterium gyesilva</name>
    <dbReference type="NCBI Taxonomy" id="2991712"/>
    <lineage>
        <taxon>Bacteria</taxon>
        <taxon>Pseudomonadati</taxon>
        <taxon>Pseudomonadota</taxon>
        <taxon>Alphaproteobacteria</taxon>
        <taxon>Acetobacterales</taxon>
        <taxon>Acetobacteraceae</taxon>
        <taxon>Limobrevibacterium</taxon>
    </lineage>
</organism>
<evidence type="ECO:0000259" key="10">
    <source>
        <dbReference type="SMART" id="SM00986"/>
    </source>
</evidence>
<evidence type="ECO:0000256" key="6">
    <source>
        <dbReference type="ARBA" id="ARBA00023014"/>
    </source>
</evidence>
<proteinExistence type="inferred from homology"/>
<reference evidence="11" key="2">
    <citation type="submission" date="2022-10" db="EMBL/GenBank/DDBJ databases">
        <authorList>
            <person name="Trinh H.N."/>
        </authorList>
    </citation>
    <scope>NUCLEOTIDE SEQUENCE</scope>
    <source>
        <strain evidence="11">RN2-1</strain>
    </source>
</reference>
<keyword evidence="4" id="KW-0378">Hydrolase</keyword>
<dbReference type="InterPro" id="IPR051536">
    <property type="entry name" value="UDG_Type-4/5"/>
</dbReference>
<name>A0AA42CEK0_9PROT</name>
<dbReference type="GO" id="GO:0006284">
    <property type="term" value="P:base-excision repair"/>
    <property type="evidence" value="ECO:0007669"/>
    <property type="project" value="InterPro"/>
</dbReference>
<feature type="domain" description="Uracil-DNA glycosylase-like" evidence="10">
    <location>
        <begin position="39"/>
        <end position="206"/>
    </location>
</feature>
<protein>
    <recommendedName>
        <fullName evidence="9">Type-5 uracil-DNA glycosylase</fullName>
    </recommendedName>
</protein>
<evidence type="ECO:0000256" key="9">
    <source>
        <dbReference type="ARBA" id="ARBA00023887"/>
    </source>
</evidence>
<keyword evidence="1" id="KW-0004">4Fe-4S</keyword>
<dbReference type="GO" id="GO:0033958">
    <property type="term" value="F:DNA-deoxyinosine glycosylase activity"/>
    <property type="evidence" value="ECO:0007669"/>
    <property type="project" value="InterPro"/>
</dbReference>
<keyword evidence="6" id="KW-0411">Iron-sulfur</keyword>
<dbReference type="GO" id="GO:0051539">
    <property type="term" value="F:4 iron, 4 sulfur cluster binding"/>
    <property type="evidence" value="ECO:0007669"/>
    <property type="project" value="UniProtKB-KW"/>
</dbReference>
<dbReference type="SMART" id="SM00987">
    <property type="entry name" value="UreE_C"/>
    <property type="match status" value="1"/>
</dbReference>
<reference evidence="11" key="1">
    <citation type="submission" date="2022-09" db="EMBL/GenBank/DDBJ databases">
        <title>Rhodovastum sp. nov. RN2-1 isolated from soil in Seongnam, South Korea.</title>
        <authorList>
            <person name="Le N.T."/>
        </authorList>
    </citation>
    <scope>NUCLEOTIDE SEQUENCE</scope>
    <source>
        <strain evidence="11">RN2-1</strain>
    </source>
</reference>
<dbReference type="CDD" id="cd10031">
    <property type="entry name" value="UDG-F5_TTUDGB_like"/>
    <property type="match status" value="1"/>
</dbReference>
<gene>
    <name evidence="11" type="ORF">OL599_16335</name>
</gene>
<dbReference type="GO" id="GO:0046872">
    <property type="term" value="F:metal ion binding"/>
    <property type="evidence" value="ECO:0007669"/>
    <property type="project" value="UniProtKB-KW"/>
</dbReference>
<dbReference type="Proteomes" id="UP001165679">
    <property type="component" value="Unassembled WGS sequence"/>
</dbReference>
<evidence type="ECO:0000256" key="2">
    <source>
        <dbReference type="ARBA" id="ARBA00022723"/>
    </source>
</evidence>
<comment type="caution">
    <text evidence="11">The sequence shown here is derived from an EMBL/GenBank/DDBJ whole genome shotgun (WGS) entry which is preliminary data.</text>
</comment>
<dbReference type="InterPro" id="IPR036895">
    <property type="entry name" value="Uracil-DNA_glycosylase-like_sf"/>
</dbReference>
<dbReference type="SUPFAM" id="SSF52141">
    <property type="entry name" value="Uracil-DNA glycosylase-like"/>
    <property type="match status" value="1"/>
</dbReference>
<sequence>MDMQTIAAPPRDCALCPRLVAYRKANNSANPDWFNAPVPSFGPTDARLLVVGMAPGVKGANRTGRPFTGDYAGMLLYHTLLRFGLASGEYHADPNDGLTLQDTRITNAVRCVPPANLPQPKEVTTCNRFLTSELQGLPNLRAVLALGVLAHAAVLKACGIPPTRIRFSHGAMHELPDGLIVADSYHVSRYNTSTRRLTPEMFEAVVLGLLKRLEAA</sequence>
<evidence type="ECO:0000256" key="3">
    <source>
        <dbReference type="ARBA" id="ARBA00022763"/>
    </source>
</evidence>
<dbReference type="InterPro" id="IPR044147">
    <property type="entry name" value="UdgB-like"/>
</dbReference>
<dbReference type="Gene3D" id="3.40.470.10">
    <property type="entry name" value="Uracil-DNA glycosylase-like domain"/>
    <property type="match status" value="1"/>
</dbReference>
<keyword evidence="2" id="KW-0479">Metal-binding</keyword>
<dbReference type="AlphaFoldDB" id="A0AA42CEK0"/>
<dbReference type="PANTHER" id="PTHR33693:SF3">
    <property type="entry name" value="TYPE-5 URACIL-DNA GLYCOSYLASE"/>
    <property type="match status" value="1"/>
</dbReference>
<comment type="similarity">
    <text evidence="8">Belongs to the uracil-DNA glycosylase (UDG) superfamily. Type 5 (UDGb) family.</text>
</comment>
<evidence type="ECO:0000256" key="1">
    <source>
        <dbReference type="ARBA" id="ARBA00022485"/>
    </source>
</evidence>
<dbReference type="EMBL" id="JAPDNT010000016">
    <property type="protein sequence ID" value="MCW3476148.1"/>
    <property type="molecule type" value="Genomic_DNA"/>
</dbReference>
<evidence type="ECO:0000313" key="12">
    <source>
        <dbReference type="Proteomes" id="UP001165679"/>
    </source>
</evidence>
<dbReference type="SMART" id="SM00986">
    <property type="entry name" value="UDG"/>
    <property type="match status" value="1"/>
</dbReference>
<dbReference type="InterPro" id="IPR005122">
    <property type="entry name" value="Uracil-DNA_glycosylase-like"/>
</dbReference>
<evidence type="ECO:0000256" key="5">
    <source>
        <dbReference type="ARBA" id="ARBA00023004"/>
    </source>
</evidence>
<keyword evidence="7" id="KW-0234">DNA repair</keyword>